<dbReference type="SUPFAM" id="SSF58104">
    <property type="entry name" value="Methyl-accepting chemotaxis protein (MCP) signaling domain"/>
    <property type="match status" value="1"/>
</dbReference>
<evidence type="ECO:0000256" key="1">
    <source>
        <dbReference type="ARBA" id="ARBA00004141"/>
    </source>
</evidence>
<evidence type="ECO:0000313" key="12">
    <source>
        <dbReference type="Proteomes" id="UP000250744"/>
    </source>
</evidence>
<keyword evidence="2 8" id="KW-0812">Transmembrane</keyword>
<dbReference type="InterPro" id="IPR004090">
    <property type="entry name" value="Chemotax_Me-accpt_rcpt"/>
</dbReference>
<dbReference type="CDD" id="cd06225">
    <property type="entry name" value="HAMP"/>
    <property type="match status" value="1"/>
</dbReference>
<feature type="transmembrane region" description="Helical" evidence="8">
    <location>
        <begin position="28"/>
        <end position="47"/>
    </location>
</feature>
<name>A0A364NQB7_9GAMM</name>
<dbReference type="PRINTS" id="PR00260">
    <property type="entry name" value="CHEMTRNSDUCR"/>
</dbReference>
<dbReference type="Pfam" id="PF00015">
    <property type="entry name" value="MCPsignal"/>
    <property type="match status" value="1"/>
</dbReference>
<evidence type="ECO:0000256" key="4">
    <source>
        <dbReference type="ARBA" id="ARBA00023136"/>
    </source>
</evidence>
<evidence type="ECO:0000256" key="6">
    <source>
        <dbReference type="ARBA" id="ARBA00029447"/>
    </source>
</evidence>
<dbReference type="GO" id="GO:0004888">
    <property type="term" value="F:transmembrane signaling receptor activity"/>
    <property type="evidence" value="ECO:0007669"/>
    <property type="project" value="InterPro"/>
</dbReference>
<keyword evidence="4 8" id="KW-0472">Membrane</keyword>
<comment type="subcellular location">
    <subcellularLocation>
        <location evidence="1">Membrane</location>
        <topology evidence="1">Multi-pass membrane protein</topology>
    </subcellularLocation>
</comment>
<protein>
    <recommendedName>
        <fullName evidence="13">Methyl-accepting chemotaxis protein</fullName>
    </recommendedName>
</protein>
<proteinExistence type="inferred from homology"/>
<feature type="transmembrane region" description="Helical" evidence="8">
    <location>
        <begin position="315"/>
        <end position="333"/>
    </location>
</feature>
<feature type="domain" description="HAMP" evidence="10">
    <location>
        <begin position="335"/>
        <end position="387"/>
    </location>
</feature>
<evidence type="ECO:0008006" key="13">
    <source>
        <dbReference type="Google" id="ProtNLM"/>
    </source>
</evidence>
<evidence type="ECO:0000256" key="3">
    <source>
        <dbReference type="ARBA" id="ARBA00022989"/>
    </source>
</evidence>
<comment type="similarity">
    <text evidence="6">Belongs to the methyl-accepting chemotaxis (MCP) protein family.</text>
</comment>
<dbReference type="PROSITE" id="PS50885">
    <property type="entry name" value="HAMP"/>
    <property type="match status" value="1"/>
</dbReference>
<dbReference type="Pfam" id="PF00672">
    <property type="entry name" value="HAMP"/>
    <property type="match status" value="1"/>
</dbReference>
<reference evidence="11 12" key="1">
    <citation type="submission" date="2018-06" db="EMBL/GenBank/DDBJ databases">
        <title>Nitrincola tibetense sp. nov., isolated from Lake XuguoCo on Tibetan Plateau.</title>
        <authorList>
            <person name="Xing P."/>
        </authorList>
    </citation>
    <scope>NUCLEOTIDE SEQUENCE [LARGE SCALE GENOMIC DNA]</scope>
    <source>
        <strain evidence="12">xg18</strain>
    </source>
</reference>
<dbReference type="AlphaFoldDB" id="A0A364NQB7"/>
<sequence length="664" mass="74684">MNRLKRMIRGILTPAVVLMNQLNYVSKFWLMSILFLLPLSITTYVWIKSDMAEIQQASHQRQGVSDLIILNEILQTAMLHRDIKSVTYFRDDAALHALANQEEAKLTQLIQQHRIKLEPNSEAIWQSLSNKVSHQGAIEAQFSAHQNLVNELFRAQRNIVQRSGLNKEHDENIAHVLELLMRDLPTLLNLLGQVRSFGIYALQGDFLESSLSDRLNLIYDDLSEAQNNFERSALLVNLPDVTLSDSLRSASLTAREHMDENIISAMSLSMDWQEYLDLISKEINELSSSYEVLLPQVDRILEQRSKSLNSQLRTVLFSLSLLLLLILYLYAGFYRSVKESIRHIWQATHRMAEGDMTIRICSQTRDEMSEITDEFNRMIDHVHQLIQAVQKTADEVDHQASKVAEISIDSHVAMQEQQKQTELVAVAMNEMAHSVEEVSTYGQKALASTLEADTHTQQGYQQVAQVLNEVKTLAHEIEVSVQVINQFAADSYKITQVLEVIKSVAEQTNLLALNAAIEAARAGDHGRGFAVVADEVRTLAHRTHQSVEDIELMVSSLMSSVDQSVKAMIKSQELARNTVQESSQVGGALQSIANSVHTIVEMNEQISSAATEQAKVASTIDQNLVFINQFGESTSKSANQVVAASQQMTELSSHLRQLMARFRV</sequence>
<dbReference type="InterPro" id="IPR004089">
    <property type="entry name" value="MCPsignal_dom"/>
</dbReference>
<keyword evidence="3 8" id="KW-1133">Transmembrane helix</keyword>
<evidence type="ECO:0000313" key="11">
    <source>
        <dbReference type="EMBL" id="RAU19299.1"/>
    </source>
</evidence>
<keyword evidence="12" id="KW-1185">Reference proteome</keyword>
<dbReference type="PANTHER" id="PTHR32089">
    <property type="entry name" value="METHYL-ACCEPTING CHEMOTAXIS PROTEIN MCPB"/>
    <property type="match status" value="1"/>
</dbReference>
<feature type="domain" description="Methyl-accepting transducer" evidence="9">
    <location>
        <begin position="392"/>
        <end position="628"/>
    </location>
</feature>
<evidence type="ECO:0000256" key="8">
    <source>
        <dbReference type="SAM" id="Phobius"/>
    </source>
</evidence>
<accession>A0A364NQB7</accession>
<comment type="caution">
    <text evidence="11">The sequence shown here is derived from an EMBL/GenBank/DDBJ whole genome shotgun (WGS) entry which is preliminary data.</text>
</comment>
<keyword evidence="5 7" id="KW-0807">Transducer</keyword>
<dbReference type="Gene3D" id="1.10.287.950">
    <property type="entry name" value="Methyl-accepting chemotaxis protein"/>
    <property type="match status" value="1"/>
</dbReference>
<dbReference type="PROSITE" id="PS50111">
    <property type="entry name" value="CHEMOTAXIS_TRANSDUC_2"/>
    <property type="match status" value="1"/>
</dbReference>
<evidence type="ECO:0000259" key="10">
    <source>
        <dbReference type="PROSITE" id="PS50885"/>
    </source>
</evidence>
<dbReference type="Proteomes" id="UP000250744">
    <property type="component" value="Unassembled WGS sequence"/>
</dbReference>
<dbReference type="PANTHER" id="PTHR32089:SF119">
    <property type="entry name" value="METHYL-ACCEPTING CHEMOTAXIS PROTEIN CTPL"/>
    <property type="match status" value="1"/>
</dbReference>
<dbReference type="SMART" id="SM00304">
    <property type="entry name" value="HAMP"/>
    <property type="match status" value="1"/>
</dbReference>
<dbReference type="FunFam" id="1.10.287.950:FF:000001">
    <property type="entry name" value="Methyl-accepting chemotaxis sensory transducer"/>
    <property type="match status" value="1"/>
</dbReference>
<dbReference type="InterPro" id="IPR003660">
    <property type="entry name" value="HAMP_dom"/>
</dbReference>
<evidence type="ECO:0000256" key="5">
    <source>
        <dbReference type="ARBA" id="ARBA00023224"/>
    </source>
</evidence>
<organism evidence="11 12">
    <name type="scientific">Nitrincola tibetensis</name>
    <dbReference type="NCBI Taxonomy" id="2219697"/>
    <lineage>
        <taxon>Bacteria</taxon>
        <taxon>Pseudomonadati</taxon>
        <taxon>Pseudomonadota</taxon>
        <taxon>Gammaproteobacteria</taxon>
        <taxon>Oceanospirillales</taxon>
        <taxon>Oceanospirillaceae</taxon>
        <taxon>Nitrincola</taxon>
    </lineage>
</organism>
<dbReference type="OrthoDB" id="5800769at2"/>
<evidence type="ECO:0000259" key="9">
    <source>
        <dbReference type="PROSITE" id="PS50111"/>
    </source>
</evidence>
<dbReference type="SMART" id="SM00283">
    <property type="entry name" value="MA"/>
    <property type="match status" value="1"/>
</dbReference>
<dbReference type="GO" id="GO:0007165">
    <property type="term" value="P:signal transduction"/>
    <property type="evidence" value="ECO:0007669"/>
    <property type="project" value="UniProtKB-KW"/>
</dbReference>
<gene>
    <name evidence="11" type="ORF">DN062_03300</name>
</gene>
<dbReference type="GO" id="GO:0016020">
    <property type="term" value="C:membrane"/>
    <property type="evidence" value="ECO:0007669"/>
    <property type="project" value="UniProtKB-SubCell"/>
</dbReference>
<dbReference type="EMBL" id="QKRX01000002">
    <property type="protein sequence ID" value="RAU19299.1"/>
    <property type="molecule type" value="Genomic_DNA"/>
</dbReference>
<evidence type="ECO:0000256" key="7">
    <source>
        <dbReference type="PROSITE-ProRule" id="PRU00284"/>
    </source>
</evidence>
<dbReference type="GO" id="GO:0006935">
    <property type="term" value="P:chemotaxis"/>
    <property type="evidence" value="ECO:0007669"/>
    <property type="project" value="InterPro"/>
</dbReference>
<evidence type="ECO:0000256" key="2">
    <source>
        <dbReference type="ARBA" id="ARBA00022692"/>
    </source>
</evidence>